<keyword evidence="6 10" id="KW-0143">Chaperone</keyword>
<evidence type="ECO:0000256" key="7">
    <source>
        <dbReference type="ARBA" id="ARBA00053401"/>
    </source>
</evidence>
<dbReference type="GO" id="GO:0042803">
    <property type="term" value="F:protein homodimerization activity"/>
    <property type="evidence" value="ECO:0007669"/>
    <property type="project" value="InterPro"/>
</dbReference>
<dbReference type="Proteomes" id="UP000269301">
    <property type="component" value="Unassembled WGS sequence"/>
</dbReference>
<dbReference type="InterPro" id="IPR009012">
    <property type="entry name" value="GrpE_head"/>
</dbReference>
<keyword evidence="13" id="KW-0175">Coiled coil</keyword>
<dbReference type="SUPFAM" id="SSF51064">
    <property type="entry name" value="Head domain of nucleotide exchange factor GrpE"/>
    <property type="match status" value="1"/>
</dbReference>
<proteinExistence type="inferred from homology"/>
<keyword evidence="15" id="KW-1185">Reference proteome</keyword>
<evidence type="ECO:0000256" key="11">
    <source>
        <dbReference type="RuleBase" id="RU000639"/>
    </source>
</evidence>
<evidence type="ECO:0000313" key="15">
    <source>
        <dbReference type="Proteomes" id="UP000269301"/>
    </source>
</evidence>
<accession>A0A495AGW1</accession>
<evidence type="ECO:0000256" key="4">
    <source>
        <dbReference type="ARBA" id="ARBA00022490"/>
    </source>
</evidence>
<dbReference type="GO" id="GO:0005737">
    <property type="term" value="C:cytoplasm"/>
    <property type="evidence" value="ECO:0007669"/>
    <property type="project" value="UniProtKB-SubCell"/>
</dbReference>
<dbReference type="EMBL" id="RBZP01000001">
    <property type="protein sequence ID" value="RKQ37835.1"/>
    <property type="molecule type" value="Genomic_DNA"/>
</dbReference>
<dbReference type="InterPro" id="IPR000740">
    <property type="entry name" value="GrpE"/>
</dbReference>
<evidence type="ECO:0000256" key="6">
    <source>
        <dbReference type="ARBA" id="ARBA00023186"/>
    </source>
</evidence>
<dbReference type="Gene3D" id="2.30.22.10">
    <property type="entry name" value="Head domain of nucleotide exchange factor GrpE"/>
    <property type="match status" value="1"/>
</dbReference>
<dbReference type="NCBIfam" id="NF010738">
    <property type="entry name" value="PRK14140.1"/>
    <property type="match status" value="1"/>
</dbReference>
<dbReference type="GO" id="GO:0000774">
    <property type="term" value="F:adenyl-nucleotide exchange factor activity"/>
    <property type="evidence" value="ECO:0007669"/>
    <property type="project" value="InterPro"/>
</dbReference>
<comment type="subcellular location">
    <subcellularLocation>
        <location evidence="1 10">Cytoplasm</location>
    </subcellularLocation>
</comment>
<dbReference type="SUPFAM" id="SSF58014">
    <property type="entry name" value="Coiled-coil domain of nucleotide exchange factor GrpE"/>
    <property type="match status" value="1"/>
</dbReference>
<keyword evidence="5 10" id="KW-0346">Stress response</keyword>
<dbReference type="OrthoDB" id="9812586at2"/>
<dbReference type="PRINTS" id="PR00773">
    <property type="entry name" value="GRPEPROTEIN"/>
</dbReference>
<evidence type="ECO:0000256" key="9">
    <source>
        <dbReference type="ARBA" id="ARBA00076414"/>
    </source>
</evidence>
<protein>
    <recommendedName>
        <fullName evidence="8 10">Protein GrpE</fullName>
    </recommendedName>
    <alternativeName>
        <fullName evidence="9 10">HSP-70 cofactor</fullName>
    </alternativeName>
</protein>
<reference evidence="14 15" key="1">
    <citation type="journal article" date="2016" name="Int. J. Syst. Evol. Microbiol.">
        <title>Oceanobacillus halophilus sp. nov., a novel moderately halophilic bacterium from a hypersaline lake.</title>
        <authorList>
            <person name="Amoozegar M.A."/>
            <person name="Bagheri M."/>
            <person name="Makhdoumi A."/>
            <person name="Nikou M.M."/>
            <person name="Fazeli S.A.S."/>
            <person name="Schumann P."/>
            <person name="Sproer C."/>
            <person name="Sanchez-Porro C."/>
            <person name="Ventosa A."/>
        </authorList>
    </citation>
    <scope>NUCLEOTIDE SEQUENCE [LARGE SCALE GENOMIC DNA]</scope>
    <source>
        <strain evidence="14 15">DSM 23996</strain>
    </source>
</reference>
<evidence type="ECO:0000256" key="12">
    <source>
        <dbReference type="RuleBase" id="RU004478"/>
    </source>
</evidence>
<feature type="coiled-coil region" evidence="13">
    <location>
        <begin position="3"/>
        <end position="83"/>
    </location>
</feature>
<dbReference type="HAMAP" id="MF_01151">
    <property type="entry name" value="GrpE"/>
    <property type="match status" value="1"/>
</dbReference>
<dbReference type="GO" id="GO:0006457">
    <property type="term" value="P:protein folding"/>
    <property type="evidence" value="ECO:0007669"/>
    <property type="project" value="InterPro"/>
</dbReference>
<name>A0A495AGW1_9BACI</name>
<dbReference type="AlphaFoldDB" id="A0A495AGW1"/>
<evidence type="ECO:0000256" key="2">
    <source>
        <dbReference type="ARBA" id="ARBA00009054"/>
    </source>
</evidence>
<dbReference type="GO" id="GO:0051087">
    <property type="term" value="F:protein-folding chaperone binding"/>
    <property type="evidence" value="ECO:0007669"/>
    <property type="project" value="InterPro"/>
</dbReference>
<sequence>MEVAILENNNETVNEEVLEDKENEQEVVDKNEAINEENVDSTDADADALKESEEKIQSLQKEKDETYQRLVRLQAEFDNYKKRTLKEREADRKYKSQDLVNELLPAIDNFERALQVEVTDETKNLFDGITMVYRQLLDALQSQGVEIIESEGKEFDPNIHHAVMQVEDESIDSNTVVEELQKGYMLKDRVIRPSMVKVNK</sequence>
<evidence type="ECO:0000256" key="3">
    <source>
        <dbReference type="ARBA" id="ARBA00011738"/>
    </source>
</evidence>
<dbReference type="PANTHER" id="PTHR21237">
    <property type="entry name" value="GRPE PROTEIN"/>
    <property type="match status" value="1"/>
</dbReference>
<evidence type="ECO:0000256" key="1">
    <source>
        <dbReference type="ARBA" id="ARBA00004496"/>
    </source>
</evidence>
<dbReference type="Gene3D" id="3.90.20.20">
    <property type="match status" value="1"/>
</dbReference>
<evidence type="ECO:0000313" key="14">
    <source>
        <dbReference type="EMBL" id="RKQ37835.1"/>
    </source>
</evidence>
<comment type="similarity">
    <text evidence="2 10 12">Belongs to the GrpE family.</text>
</comment>
<organism evidence="14 15">
    <name type="scientific">Oceanobacillus halophilus</name>
    <dbReference type="NCBI Taxonomy" id="930130"/>
    <lineage>
        <taxon>Bacteria</taxon>
        <taxon>Bacillati</taxon>
        <taxon>Bacillota</taxon>
        <taxon>Bacilli</taxon>
        <taxon>Bacillales</taxon>
        <taxon>Bacillaceae</taxon>
        <taxon>Oceanobacillus</taxon>
    </lineage>
</organism>
<dbReference type="PANTHER" id="PTHR21237:SF23">
    <property type="entry name" value="GRPE PROTEIN HOMOLOG, MITOCHONDRIAL"/>
    <property type="match status" value="1"/>
</dbReference>
<gene>
    <name evidence="10 14" type="primary">grpE</name>
    <name evidence="14" type="ORF">D8M06_03290</name>
</gene>
<evidence type="ECO:0000256" key="13">
    <source>
        <dbReference type="SAM" id="Coils"/>
    </source>
</evidence>
<dbReference type="Pfam" id="PF01025">
    <property type="entry name" value="GrpE"/>
    <property type="match status" value="1"/>
</dbReference>
<evidence type="ECO:0000256" key="10">
    <source>
        <dbReference type="HAMAP-Rule" id="MF_01151"/>
    </source>
</evidence>
<keyword evidence="4 10" id="KW-0963">Cytoplasm</keyword>
<comment type="subunit">
    <text evidence="3 10">Homodimer.</text>
</comment>
<dbReference type="FunFam" id="2.30.22.10:FF:000001">
    <property type="entry name" value="Protein GrpE"/>
    <property type="match status" value="1"/>
</dbReference>
<evidence type="ECO:0000256" key="5">
    <source>
        <dbReference type="ARBA" id="ARBA00023016"/>
    </source>
</evidence>
<dbReference type="PROSITE" id="PS01071">
    <property type="entry name" value="GRPE"/>
    <property type="match status" value="1"/>
</dbReference>
<dbReference type="CDD" id="cd00446">
    <property type="entry name" value="GrpE"/>
    <property type="match status" value="1"/>
</dbReference>
<comment type="function">
    <text evidence="7 10 11">Participates actively in the response to hyperosmotic and heat shock by preventing the aggregation of stress-denatured proteins, in association with DnaK and GrpE. It is the nucleotide exchange factor for DnaK and may function as a thermosensor. Unfolded proteins bind initially to DnaJ; upon interaction with the DnaJ-bound protein, DnaK hydrolyzes its bound ATP, resulting in the formation of a stable complex. GrpE releases ADP from DnaK; ATP binding to DnaK triggers the release of the substrate protein, thus completing the reaction cycle. Several rounds of ATP-dependent interactions between DnaJ, DnaK and GrpE are required for fully efficient folding.</text>
</comment>
<evidence type="ECO:0000256" key="8">
    <source>
        <dbReference type="ARBA" id="ARBA00072274"/>
    </source>
</evidence>
<dbReference type="InterPro" id="IPR013805">
    <property type="entry name" value="GrpE_CC"/>
</dbReference>
<comment type="caution">
    <text evidence="14">The sequence shown here is derived from an EMBL/GenBank/DDBJ whole genome shotgun (WGS) entry which is preliminary data.</text>
</comment>
<dbReference type="GO" id="GO:0051082">
    <property type="term" value="F:unfolded protein binding"/>
    <property type="evidence" value="ECO:0007669"/>
    <property type="project" value="TreeGrafter"/>
</dbReference>